<evidence type="ECO:0000256" key="1">
    <source>
        <dbReference type="ARBA" id="ARBA00004123"/>
    </source>
</evidence>
<feature type="region of interest" description="Disordered" evidence="7">
    <location>
        <begin position="73"/>
        <end position="97"/>
    </location>
</feature>
<keyword evidence="3" id="KW-0238">DNA-binding</keyword>
<organism evidence="9 10">
    <name type="scientific">Modicella reniformis</name>
    <dbReference type="NCBI Taxonomy" id="1440133"/>
    <lineage>
        <taxon>Eukaryota</taxon>
        <taxon>Fungi</taxon>
        <taxon>Fungi incertae sedis</taxon>
        <taxon>Mucoromycota</taxon>
        <taxon>Mortierellomycotina</taxon>
        <taxon>Mortierellomycetes</taxon>
        <taxon>Mortierellales</taxon>
        <taxon>Mortierellaceae</taxon>
        <taxon>Modicella</taxon>
    </lineage>
</organism>
<dbReference type="GO" id="GO:0051382">
    <property type="term" value="P:kinetochore assembly"/>
    <property type="evidence" value="ECO:0007669"/>
    <property type="project" value="InterPro"/>
</dbReference>
<evidence type="ECO:0000256" key="6">
    <source>
        <dbReference type="ARBA" id="ARBA00075033"/>
    </source>
</evidence>
<dbReference type="GO" id="GO:0019237">
    <property type="term" value="F:centromeric DNA binding"/>
    <property type="evidence" value="ECO:0007669"/>
    <property type="project" value="InterPro"/>
</dbReference>
<evidence type="ECO:0000256" key="7">
    <source>
        <dbReference type="SAM" id="MobiDB-lite"/>
    </source>
</evidence>
<dbReference type="EMBL" id="JAAAHW010003160">
    <property type="protein sequence ID" value="KAF9987713.1"/>
    <property type="molecule type" value="Genomic_DNA"/>
</dbReference>
<dbReference type="SUPFAM" id="SSF51182">
    <property type="entry name" value="RmlC-like cupins"/>
    <property type="match status" value="1"/>
</dbReference>
<feature type="compositionally biased region" description="Basic and acidic residues" evidence="7">
    <location>
        <begin position="366"/>
        <end position="377"/>
    </location>
</feature>
<reference evidence="9" key="1">
    <citation type="journal article" date="2020" name="Fungal Divers.">
        <title>Resolving the Mortierellaceae phylogeny through synthesis of multi-gene phylogenetics and phylogenomics.</title>
        <authorList>
            <person name="Vandepol N."/>
            <person name="Liber J."/>
            <person name="Desiro A."/>
            <person name="Na H."/>
            <person name="Kennedy M."/>
            <person name="Barry K."/>
            <person name="Grigoriev I.V."/>
            <person name="Miller A.N."/>
            <person name="O'Donnell K."/>
            <person name="Stajich J.E."/>
            <person name="Bonito G."/>
        </authorList>
    </citation>
    <scope>NUCLEOTIDE SEQUENCE</scope>
    <source>
        <strain evidence="9">MES-2147</strain>
    </source>
</reference>
<dbReference type="Proteomes" id="UP000749646">
    <property type="component" value="Unassembled WGS sequence"/>
</dbReference>
<dbReference type="GO" id="GO:0005634">
    <property type="term" value="C:nucleus"/>
    <property type="evidence" value="ECO:0007669"/>
    <property type="project" value="UniProtKB-SubCell"/>
</dbReference>
<keyword evidence="4" id="KW-0539">Nucleus</keyword>
<evidence type="ECO:0000256" key="3">
    <source>
        <dbReference type="ARBA" id="ARBA00023125"/>
    </source>
</evidence>
<dbReference type="PANTHER" id="PTHR16684:SF11">
    <property type="entry name" value="CENTROMERE PROTEIN C"/>
    <property type="match status" value="1"/>
</dbReference>
<evidence type="ECO:0000313" key="10">
    <source>
        <dbReference type="Proteomes" id="UP000749646"/>
    </source>
</evidence>
<dbReference type="OrthoDB" id="1939643at2759"/>
<dbReference type="GO" id="GO:0051455">
    <property type="term" value="P:spindle attachment to meiosis I kinetochore"/>
    <property type="evidence" value="ECO:0007669"/>
    <property type="project" value="TreeGrafter"/>
</dbReference>
<comment type="function">
    <text evidence="5">Component of the kinetochore, a multiprotein complex that assembles on centromeric DNA and attaches chromosomes to spindle microtubules, mediating chromosome segregation and sister chromatid segregation during meiosis and mitosis. Component of the inner kinetochore constitutive centromere-associated network (CCAN), which serves as a structural platform for outer kinetochore assembly.</text>
</comment>
<sequence length="395" mass="44798">MLHFKPLKIQDDDDGSHSRAEEIKVAPPTHQQGYIERIFDINENDHQVNERVEEQTEDEPLVDHQRTRRMRHLTQGCSADDQQRSTEIVAPRKRQRAIRNREQQVALMEVPVDPGQESPAGEGSGLRRSTRNRIKPLAFWKNERLVFGRNESSPGSLPGIKAVIRATDPKSLQREAIVEPKNYLKFHDDPGNQYQLHRGLENDSISSGIIRIPGHGQKPNQNAIFSSMVFYVVKGRVRVTIHKNSFEIGPGDRFMVPRGNQYMIENLSVKECTLFFGQNKFEEQEGITPNDFEAYTEAMIPSALGSASSSASSSASELVSISNAKSATLQSYRSHQIPTAEHVRRFRRLTKTTPTPSTQHTSYKGQKVEPEDRHNGDDLFNLSMQEDDNEDVEDN</sequence>
<feature type="domain" description="Mif2/CENP-C cupin" evidence="8">
    <location>
        <begin position="197"/>
        <end position="278"/>
    </location>
</feature>
<feature type="region of interest" description="Disordered" evidence="7">
    <location>
        <begin position="332"/>
        <end position="395"/>
    </location>
</feature>
<accession>A0A9P6MBM2</accession>
<dbReference type="Gene3D" id="2.60.120.10">
    <property type="entry name" value="Jelly Rolls"/>
    <property type="match status" value="1"/>
</dbReference>
<comment type="subcellular location">
    <subcellularLocation>
        <location evidence="1">Nucleus</location>
    </subcellularLocation>
</comment>
<proteinExistence type="inferred from homology"/>
<dbReference type="Pfam" id="PF11699">
    <property type="entry name" value="CENP-C_C"/>
    <property type="match status" value="1"/>
</dbReference>
<dbReference type="GO" id="GO:0000776">
    <property type="term" value="C:kinetochore"/>
    <property type="evidence" value="ECO:0007669"/>
    <property type="project" value="InterPro"/>
</dbReference>
<evidence type="ECO:0000313" key="9">
    <source>
        <dbReference type="EMBL" id="KAF9987713.1"/>
    </source>
</evidence>
<gene>
    <name evidence="9" type="primary">CENPC1</name>
    <name evidence="9" type="ORF">BGZ65_002227</name>
</gene>
<dbReference type="FunFam" id="2.60.120.10:FF:000033">
    <property type="entry name" value="Centromere protein C 1"/>
    <property type="match status" value="1"/>
</dbReference>
<protein>
    <recommendedName>
        <fullName evidence="6">CENP-C homolog</fullName>
    </recommendedName>
</protein>
<evidence type="ECO:0000256" key="5">
    <source>
        <dbReference type="ARBA" id="ARBA00057947"/>
    </source>
</evidence>
<keyword evidence="10" id="KW-1185">Reference proteome</keyword>
<evidence type="ECO:0000256" key="4">
    <source>
        <dbReference type="ARBA" id="ARBA00023242"/>
    </source>
</evidence>
<feature type="compositionally biased region" description="Low complexity" evidence="7">
    <location>
        <begin position="351"/>
        <end position="362"/>
    </location>
</feature>
<evidence type="ECO:0000256" key="2">
    <source>
        <dbReference type="ARBA" id="ARBA00010291"/>
    </source>
</evidence>
<dbReference type="InterPro" id="IPR028386">
    <property type="entry name" value="CENP-C/Mif2/cnp3"/>
</dbReference>
<dbReference type="InterPro" id="IPR014710">
    <property type="entry name" value="RmlC-like_jellyroll"/>
</dbReference>
<dbReference type="GO" id="GO:0051315">
    <property type="term" value="P:attachment of mitotic spindle microtubules to kinetochore"/>
    <property type="evidence" value="ECO:0007669"/>
    <property type="project" value="TreeGrafter"/>
</dbReference>
<comment type="similarity">
    <text evidence="2">Belongs to the CENP-C/MIF2 family.</text>
</comment>
<feature type="compositionally biased region" description="Acidic residues" evidence="7">
    <location>
        <begin position="385"/>
        <end position="395"/>
    </location>
</feature>
<dbReference type="AlphaFoldDB" id="A0A9P6MBM2"/>
<evidence type="ECO:0000259" key="8">
    <source>
        <dbReference type="Pfam" id="PF11699"/>
    </source>
</evidence>
<comment type="caution">
    <text evidence="9">The sequence shown here is derived from an EMBL/GenBank/DDBJ whole genome shotgun (WGS) entry which is preliminary data.</text>
</comment>
<dbReference type="InterPro" id="IPR025974">
    <property type="entry name" value="Mif2/CENP-C_cupin"/>
</dbReference>
<dbReference type="PANTHER" id="PTHR16684">
    <property type="entry name" value="CENTROMERE PROTEIN C"/>
    <property type="match status" value="1"/>
</dbReference>
<dbReference type="InterPro" id="IPR011051">
    <property type="entry name" value="RmlC_Cupin_sf"/>
</dbReference>
<name>A0A9P6MBM2_9FUNG</name>